<dbReference type="eggNOG" id="COG0583">
    <property type="taxonomic scope" value="Bacteria"/>
</dbReference>
<proteinExistence type="inferred from homology"/>
<dbReference type="RefSeq" id="WP_038015538.1">
    <property type="nucleotide sequence ID" value="NZ_JPKR02000005.1"/>
</dbReference>
<evidence type="ECO:0000313" key="7">
    <source>
        <dbReference type="Proteomes" id="UP000029577"/>
    </source>
</evidence>
<dbReference type="GO" id="GO:0003700">
    <property type="term" value="F:DNA-binding transcription factor activity"/>
    <property type="evidence" value="ECO:0007669"/>
    <property type="project" value="InterPro"/>
</dbReference>
<organism evidence="6 7">
    <name type="scientific">Tatumella morbirosei</name>
    <dbReference type="NCBI Taxonomy" id="642227"/>
    <lineage>
        <taxon>Bacteria</taxon>
        <taxon>Pseudomonadati</taxon>
        <taxon>Pseudomonadota</taxon>
        <taxon>Gammaproteobacteria</taxon>
        <taxon>Enterobacterales</taxon>
        <taxon>Erwiniaceae</taxon>
        <taxon>Tatumella</taxon>
    </lineage>
</organism>
<dbReference type="Pfam" id="PF03466">
    <property type="entry name" value="LysR_substrate"/>
    <property type="match status" value="1"/>
</dbReference>
<protein>
    <submittedName>
        <fullName evidence="6">LysR family transcriptional regulator</fullName>
    </submittedName>
</protein>
<comment type="caution">
    <text evidence="6">The sequence shown here is derived from an EMBL/GenBank/DDBJ whole genome shotgun (WGS) entry which is preliminary data.</text>
</comment>
<dbReference type="GO" id="GO:0003677">
    <property type="term" value="F:DNA binding"/>
    <property type="evidence" value="ECO:0007669"/>
    <property type="project" value="UniProtKB-KW"/>
</dbReference>
<dbReference type="PRINTS" id="PR00039">
    <property type="entry name" value="HTHLYSR"/>
</dbReference>
<evidence type="ECO:0000256" key="1">
    <source>
        <dbReference type="ARBA" id="ARBA00009437"/>
    </source>
</evidence>
<dbReference type="InterPro" id="IPR036388">
    <property type="entry name" value="WH-like_DNA-bd_sf"/>
</dbReference>
<gene>
    <name evidence="6" type="ORF">HA49_00550</name>
</gene>
<dbReference type="SUPFAM" id="SSF53850">
    <property type="entry name" value="Periplasmic binding protein-like II"/>
    <property type="match status" value="1"/>
</dbReference>
<keyword evidence="4" id="KW-0804">Transcription</keyword>
<dbReference type="FunFam" id="1.10.10.10:FF:000001">
    <property type="entry name" value="LysR family transcriptional regulator"/>
    <property type="match status" value="1"/>
</dbReference>
<dbReference type="AlphaFoldDB" id="A0A095VZR9"/>
<accession>A0A095VZR9</accession>
<evidence type="ECO:0000259" key="5">
    <source>
        <dbReference type="PROSITE" id="PS50931"/>
    </source>
</evidence>
<dbReference type="Pfam" id="PF00126">
    <property type="entry name" value="HTH_1"/>
    <property type="match status" value="1"/>
</dbReference>
<dbReference type="PANTHER" id="PTHR30346:SF17">
    <property type="entry name" value="LYSR FAMILY TRANSCRIPTIONAL REGULATOR"/>
    <property type="match status" value="1"/>
</dbReference>
<evidence type="ECO:0000313" key="6">
    <source>
        <dbReference type="EMBL" id="KGD80195.1"/>
    </source>
</evidence>
<evidence type="ECO:0000256" key="3">
    <source>
        <dbReference type="ARBA" id="ARBA00023125"/>
    </source>
</evidence>
<dbReference type="Gene3D" id="3.40.190.10">
    <property type="entry name" value="Periplasmic binding protein-like II"/>
    <property type="match status" value="2"/>
</dbReference>
<dbReference type="Gene3D" id="1.10.10.10">
    <property type="entry name" value="Winged helix-like DNA-binding domain superfamily/Winged helix DNA-binding domain"/>
    <property type="match status" value="1"/>
</dbReference>
<dbReference type="GO" id="GO:0032993">
    <property type="term" value="C:protein-DNA complex"/>
    <property type="evidence" value="ECO:0007669"/>
    <property type="project" value="TreeGrafter"/>
</dbReference>
<keyword evidence="7" id="KW-1185">Reference proteome</keyword>
<name>A0A095VZR9_9GAMM</name>
<evidence type="ECO:0000256" key="2">
    <source>
        <dbReference type="ARBA" id="ARBA00023015"/>
    </source>
</evidence>
<dbReference type="InterPro" id="IPR005119">
    <property type="entry name" value="LysR_subst-bd"/>
</dbReference>
<dbReference type="SUPFAM" id="SSF46785">
    <property type="entry name" value="Winged helix' DNA-binding domain"/>
    <property type="match status" value="1"/>
</dbReference>
<dbReference type="STRING" id="642227.HA49_00550"/>
<feature type="domain" description="HTH lysR-type" evidence="5">
    <location>
        <begin position="1"/>
        <end position="58"/>
    </location>
</feature>
<dbReference type="CDD" id="cd08414">
    <property type="entry name" value="PBP2_LTTR_aromatics_like"/>
    <property type="match status" value="1"/>
</dbReference>
<sequence length="299" mass="33645">MEYRHLHAFVVLSEELHFGRAAGRLNIAQPALSQHIKALEQETGLHLFKRDRRNVELTYEGQQLLPQASLALSHFSQFRDHVRILKQGLKGHLTLGYVGSSILDPALSMLINSYRQHQPTMSITIEEHSVDGQILRLLNDQLDAALIRSPVPRIPELDYLDVVTRSMIAVLPAGHPRLKQPCLTLDELADETFLIQQDPPGIGLGWTVIEACRRAGITPRQVMQTRDVSVACGLVSMGMGVAIVPETQRSILIPGVGYCELKDKQATTTLTLAWQRRRYHHALKDFIMFVKEVTGKNHY</sequence>
<dbReference type="InterPro" id="IPR000847">
    <property type="entry name" value="LysR_HTH_N"/>
</dbReference>
<dbReference type="PANTHER" id="PTHR30346">
    <property type="entry name" value="TRANSCRIPTIONAL DUAL REGULATOR HCAR-RELATED"/>
    <property type="match status" value="1"/>
</dbReference>
<dbReference type="EMBL" id="JPKR02000005">
    <property type="protein sequence ID" value="KGD80195.1"/>
    <property type="molecule type" value="Genomic_DNA"/>
</dbReference>
<dbReference type="InterPro" id="IPR036390">
    <property type="entry name" value="WH_DNA-bd_sf"/>
</dbReference>
<dbReference type="PROSITE" id="PS50931">
    <property type="entry name" value="HTH_LYSR"/>
    <property type="match status" value="1"/>
</dbReference>
<evidence type="ECO:0000256" key="4">
    <source>
        <dbReference type="ARBA" id="ARBA00023163"/>
    </source>
</evidence>
<keyword evidence="3" id="KW-0238">DNA-binding</keyword>
<dbReference type="Proteomes" id="UP000029577">
    <property type="component" value="Unassembled WGS sequence"/>
</dbReference>
<comment type="similarity">
    <text evidence="1">Belongs to the LysR transcriptional regulatory family.</text>
</comment>
<keyword evidence="2" id="KW-0805">Transcription regulation</keyword>
<dbReference type="OrthoDB" id="6804990at2"/>
<reference evidence="6" key="1">
    <citation type="submission" date="2014-12" db="EMBL/GenBank/DDBJ databases">
        <title>The draft genome of the Tatumella morbirosei type strain, LMG23360T isolated from pineapple rot.</title>
        <authorList>
            <person name="Smits T.H."/>
            <person name="Palmer M."/>
            <person name="Venter S.N."/>
            <person name="Duffy B."/>
            <person name="Steenkamp E.T."/>
            <person name="Chan W.Y."/>
            <person name="Coutinho T.A."/>
            <person name="Coetzee M.P."/>
            <person name="De Maayer P."/>
        </authorList>
    </citation>
    <scope>NUCLEOTIDE SEQUENCE [LARGE SCALE GENOMIC DNA]</scope>
    <source>
        <strain evidence="6">LMG 23360</strain>
    </source>
</reference>